<dbReference type="GO" id="GO:0003684">
    <property type="term" value="F:damaged DNA binding"/>
    <property type="evidence" value="ECO:0007669"/>
    <property type="project" value="TreeGrafter"/>
</dbReference>
<proteinExistence type="predicted"/>
<evidence type="ECO:0000256" key="2">
    <source>
        <dbReference type="SAM" id="Phobius"/>
    </source>
</evidence>
<feature type="compositionally biased region" description="Basic residues" evidence="1">
    <location>
        <begin position="852"/>
        <end position="870"/>
    </location>
</feature>
<dbReference type="AlphaFoldDB" id="A0A9Q0BQW1"/>
<keyword evidence="2" id="KW-0472">Membrane</keyword>
<dbReference type="InterPro" id="IPR001357">
    <property type="entry name" value="BRCT_dom"/>
</dbReference>
<keyword evidence="2" id="KW-0812">Transmembrane</keyword>
<feature type="compositionally biased region" description="Low complexity" evidence="1">
    <location>
        <begin position="644"/>
        <end position="653"/>
    </location>
</feature>
<feature type="compositionally biased region" description="Basic and acidic residues" evidence="1">
    <location>
        <begin position="874"/>
        <end position="915"/>
    </location>
</feature>
<dbReference type="GO" id="GO:0000724">
    <property type="term" value="P:double-strand break repair via homologous recombination"/>
    <property type="evidence" value="ECO:0007669"/>
    <property type="project" value="TreeGrafter"/>
</dbReference>
<dbReference type="Pfam" id="PF00533">
    <property type="entry name" value="BRCT"/>
    <property type="match status" value="1"/>
</dbReference>
<dbReference type="PANTHER" id="PTHR12162:SF0">
    <property type="entry name" value="NIBRIN"/>
    <property type="match status" value="1"/>
</dbReference>
<dbReference type="InterPro" id="IPR043014">
    <property type="entry name" value="Nibrin_BRCT2_sf"/>
</dbReference>
<feature type="domain" description="Nibrin second BRCT" evidence="4">
    <location>
        <begin position="162"/>
        <end position="202"/>
    </location>
</feature>
<dbReference type="GO" id="GO:0007095">
    <property type="term" value="P:mitotic G2 DNA damage checkpoint signaling"/>
    <property type="evidence" value="ECO:0007669"/>
    <property type="project" value="InterPro"/>
</dbReference>
<evidence type="ECO:0000259" key="3">
    <source>
        <dbReference type="Pfam" id="PF00533"/>
    </source>
</evidence>
<dbReference type="EMBL" id="JAMKOV010000004">
    <property type="protein sequence ID" value="KAI8040550.1"/>
    <property type="molecule type" value="Genomic_DNA"/>
</dbReference>
<dbReference type="InterPro" id="IPR040227">
    <property type="entry name" value="Nibrin-rel"/>
</dbReference>
<feature type="compositionally biased region" description="Acidic residues" evidence="1">
    <location>
        <begin position="615"/>
        <end position="643"/>
    </location>
</feature>
<dbReference type="Pfam" id="PF16508">
    <property type="entry name" value="NIBRIN_BRCT_II"/>
    <property type="match status" value="1"/>
</dbReference>
<dbReference type="SUPFAM" id="SSF52113">
    <property type="entry name" value="BRCT domain"/>
    <property type="match status" value="1"/>
</dbReference>
<evidence type="ECO:0008006" key="7">
    <source>
        <dbReference type="Google" id="ProtNLM"/>
    </source>
</evidence>
<dbReference type="CDD" id="cd17741">
    <property type="entry name" value="BRCT_nibrin"/>
    <property type="match status" value="1"/>
</dbReference>
<feature type="compositionally biased region" description="Basic and acidic residues" evidence="1">
    <location>
        <begin position="488"/>
        <end position="497"/>
    </location>
</feature>
<reference evidence="5" key="1">
    <citation type="journal article" date="2023" name="Genome Biol. Evol.">
        <title>Long-read-based Genome Assembly of Drosophila gunungcola Reveals Fewer Chemosensory Genes in Flower-breeding Species.</title>
        <authorList>
            <person name="Negi A."/>
            <person name="Liao B.Y."/>
            <person name="Yeh S.D."/>
        </authorList>
    </citation>
    <scope>NUCLEOTIDE SEQUENCE</scope>
    <source>
        <strain evidence="5">Sukarami</strain>
    </source>
</reference>
<keyword evidence="2" id="KW-1133">Transmembrane helix</keyword>
<protein>
    <recommendedName>
        <fullName evidence="7">FHA domain-containing protein</fullName>
    </recommendedName>
</protein>
<dbReference type="Proteomes" id="UP001059596">
    <property type="component" value="Unassembled WGS sequence"/>
</dbReference>
<evidence type="ECO:0000259" key="4">
    <source>
        <dbReference type="Pfam" id="PF16508"/>
    </source>
</evidence>
<dbReference type="InterPro" id="IPR032429">
    <property type="entry name" value="Nibrin_BRCT2"/>
</dbReference>
<dbReference type="GO" id="GO:0030870">
    <property type="term" value="C:Mre11 complex"/>
    <property type="evidence" value="ECO:0007669"/>
    <property type="project" value="InterPro"/>
</dbReference>
<dbReference type="InterPro" id="IPR036420">
    <property type="entry name" value="BRCT_dom_sf"/>
</dbReference>
<accession>A0A9Q0BQW1</accession>
<dbReference type="PANTHER" id="PTHR12162">
    <property type="entry name" value="NIBRIN-RELATED"/>
    <property type="match status" value="1"/>
</dbReference>
<feature type="transmembrane region" description="Helical" evidence="2">
    <location>
        <begin position="1065"/>
        <end position="1088"/>
    </location>
</feature>
<feature type="compositionally biased region" description="Basic and acidic residues" evidence="1">
    <location>
        <begin position="280"/>
        <end position="293"/>
    </location>
</feature>
<evidence type="ECO:0000313" key="5">
    <source>
        <dbReference type="EMBL" id="KAI8040550.1"/>
    </source>
</evidence>
<feature type="non-terminal residue" evidence="5">
    <location>
        <position position="1"/>
    </location>
</feature>
<evidence type="ECO:0000256" key="1">
    <source>
        <dbReference type="SAM" id="MobiDB-lite"/>
    </source>
</evidence>
<sequence>DEKFVLLPAKSVYTVGRLGTDLIVSQDLSISRNHVEIHLPKDEGDDSLQCPVGIRIRFGGNLSIWQVTRLKLVTAVSALTRPEIKWLAEMLEPLGGTVSPDWTEECTHLTMNEVSVTVKLLHALLENKPIKLLLSAQKVHVTEGWPQPEDYQPTNMDVTWRPERTRLFAGKTFVFMNRKHFEMYGSVVQKAGASCKDLNSGVRKTFLTKSDEFCNPTHKFINESLPITESVTSSMAFNSSIIVPNTERNTAQSIGSAISELVVPESDAVELEQQSSQADSEPKTSGRSLHEEQEATSSKRAKPVVQEKPKKIAKNAILVDSSDEEENVQPPAPVPAAKKYAPKRGKPIYCADSSDEENTASKKQPESTVPKPEAPVVSRTSPRLSSKSVATNITNQQPEKQSTGSKRPVLSVALDDEEDVGDLFQFRKSPKKTTERVVQPKSAAKEKPPGRISTQPRKRLRLEPLNESDSDDCENLFNFADSKKKKKNPENQTHEDSTDGLFNFNSERPSDAVDQDSVLTEPFIPEVETKKKSKLHDDFKSEIKSDPEVSLENSIKTDPDEEKWLSAMKDSIQVRMCNLNIINRSQDELDASLGDSSVSKYSGRKNFKKFVKASEEEEELSGDSEASVEEDELSGDSEEEDSNGSELDLAASDTESDEDDDEEEEKVQPAPKSRAEIIEDKIHTKYEQLKGTRLYKLPLDVEEFNAKVKALHPLVVKSTKPRQKHARFCLVDFKSKEDRDQAFGDIKTSIEKDAKYKGIFVSLPKTDSDKFVNELTAVENRRTKSLMKRATKKVLAKGNFTSSVVITNLPKTSSLAQVRQLFEEAVDIQIRPGKGKFRDSSAATVTLPTTHAARKKKRSPKDKLKRKSKNGKSPAKENQKSKLQDNQKSTAVKEEAPEIKKPEKITQQKSKENLKRKAPKGKTNIKTPKNRSRADGEQFCGAAAAPPPLPPPSWVGGGGGGCAGGDLSGIEGWTNRTRSASVDAALLLAAAAPAAALKADVKAVAAQRATSPMASRPKVSTMPPMNEDPSKWPHGTGLGAGVVDVCGGGVVVVTFAGGVVEVTGVVVVGTVVVVLAGVVVVVGLLTFVA</sequence>
<gene>
    <name evidence="5" type="ORF">M5D96_006493</name>
</gene>
<feature type="region of interest" description="Disordered" evidence="1">
    <location>
        <begin position="1008"/>
        <end position="1030"/>
    </location>
</feature>
<feature type="compositionally biased region" description="Acidic residues" evidence="1">
    <location>
        <begin position="654"/>
        <end position="665"/>
    </location>
</feature>
<dbReference type="Gene3D" id="3.40.50.10980">
    <property type="entry name" value="Nibrin, BRCT2 domain"/>
    <property type="match status" value="1"/>
</dbReference>
<feature type="region of interest" description="Disordered" evidence="1">
    <location>
        <begin position="612"/>
        <end position="679"/>
    </location>
</feature>
<feature type="region of interest" description="Disordered" evidence="1">
    <location>
        <begin position="266"/>
        <end position="519"/>
    </location>
</feature>
<name>A0A9Q0BQW1_9MUSC</name>
<feature type="region of interest" description="Disordered" evidence="1">
    <location>
        <begin position="834"/>
        <end position="936"/>
    </location>
</feature>
<feature type="compositionally biased region" description="Polar residues" evidence="1">
    <location>
        <begin position="378"/>
        <end position="405"/>
    </location>
</feature>
<keyword evidence="6" id="KW-1185">Reference proteome</keyword>
<dbReference type="Gene3D" id="3.40.50.10190">
    <property type="entry name" value="BRCT domain"/>
    <property type="match status" value="1"/>
</dbReference>
<comment type="caution">
    <text evidence="5">The sequence shown here is derived from an EMBL/GenBank/DDBJ whole genome shotgun (WGS) entry which is preliminary data.</text>
</comment>
<organism evidence="5 6">
    <name type="scientific">Drosophila gunungcola</name>
    <name type="common">fruit fly</name>
    <dbReference type="NCBI Taxonomy" id="103775"/>
    <lineage>
        <taxon>Eukaryota</taxon>
        <taxon>Metazoa</taxon>
        <taxon>Ecdysozoa</taxon>
        <taxon>Arthropoda</taxon>
        <taxon>Hexapoda</taxon>
        <taxon>Insecta</taxon>
        <taxon>Pterygota</taxon>
        <taxon>Neoptera</taxon>
        <taxon>Endopterygota</taxon>
        <taxon>Diptera</taxon>
        <taxon>Brachycera</taxon>
        <taxon>Muscomorpha</taxon>
        <taxon>Ephydroidea</taxon>
        <taxon>Drosophilidae</taxon>
        <taxon>Drosophila</taxon>
        <taxon>Sophophora</taxon>
    </lineage>
</organism>
<evidence type="ECO:0000313" key="6">
    <source>
        <dbReference type="Proteomes" id="UP001059596"/>
    </source>
</evidence>
<feature type="domain" description="BRCT" evidence="3">
    <location>
        <begin position="78"/>
        <end position="130"/>
    </location>
</feature>